<gene>
    <name evidence="2" type="ORF">ATY37_20440</name>
</gene>
<evidence type="ECO:0000313" key="3">
    <source>
        <dbReference type="Proteomes" id="UP000075346"/>
    </source>
</evidence>
<dbReference type="EMBL" id="LOBR01000092">
    <property type="protein sequence ID" value="KYN82972.1"/>
    <property type="molecule type" value="Genomic_DNA"/>
</dbReference>
<dbReference type="SUPFAM" id="SSF54593">
    <property type="entry name" value="Glyoxalase/Bleomycin resistance protein/Dihydroxybiphenyl dioxygenase"/>
    <property type="match status" value="1"/>
</dbReference>
<evidence type="ECO:0000313" key="2">
    <source>
        <dbReference type="EMBL" id="KYN82972.1"/>
    </source>
</evidence>
<dbReference type="RefSeq" id="WP_061897933.1">
    <property type="nucleotide sequence ID" value="NZ_LOBR01000092.1"/>
</dbReference>
<dbReference type="Gene3D" id="3.10.180.10">
    <property type="entry name" value="2,3-Dihydroxybiphenyl 1,2-Dioxygenase, domain 1"/>
    <property type="match status" value="1"/>
</dbReference>
<evidence type="ECO:0000259" key="1">
    <source>
        <dbReference type="PROSITE" id="PS51819"/>
    </source>
</evidence>
<dbReference type="PANTHER" id="PTHR35006:SF4">
    <property type="entry name" value="BLR7706 PROTEIN"/>
    <property type="match status" value="1"/>
</dbReference>
<dbReference type="AlphaFoldDB" id="A0A151KU71"/>
<dbReference type="PANTHER" id="PTHR35006">
    <property type="entry name" value="GLYOXALASE FAMILY PROTEIN (AFU_ORTHOLOGUE AFUA_5G14830)"/>
    <property type="match status" value="1"/>
</dbReference>
<feature type="domain" description="VOC" evidence="1">
    <location>
        <begin position="2"/>
        <end position="122"/>
    </location>
</feature>
<dbReference type="InterPro" id="IPR029068">
    <property type="entry name" value="Glyas_Bleomycin-R_OHBP_Dase"/>
</dbReference>
<sequence>MILNHVSVGASDVVKAVGFYDSVLSTLSIKRAHYIENIAAAYGENFEFWVGSPCEGKAASSNGAHIAFNAPSKEAVDQFYATAIELGGSCAGKPGLRPEYGEAYYAAFVRDLDENKIEAVSM</sequence>
<accession>A0A151KU71</accession>
<dbReference type="Pfam" id="PF00903">
    <property type="entry name" value="Glyoxalase"/>
    <property type="match status" value="1"/>
</dbReference>
<comment type="caution">
    <text evidence="2">The sequence shown here is derived from an EMBL/GenBank/DDBJ whole genome shotgun (WGS) entry which is preliminary data.</text>
</comment>
<name>A0A151KU71_9VIBR</name>
<organism evidence="2 3">
    <name type="scientific">Vibrio cidicii</name>
    <dbReference type="NCBI Taxonomy" id="1763883"/>
    <lineage>
        <taxon>Bacteria</taxon>
        <taxon>Pseudomonadati</taxon>
        <taxon>Pseudomonadota</taxon>
        <taxon>Gammaproteobacteria</taxon>
        <taxon>Vibrionales</taxon>
        <taxon>Vibrionaceae</taxon>
        <taxon>Vibrio</taxon>
    </lineage>
</organism>
<dbReference type="PROSITE" id="PS51819">
    <property type="entry name" value="VOC"/>
    <property type="match status" value="1"/>
</dbReference>
<proteinExistence type="predicted"/>
<dbReference type="InterPro" id="IPR004360">
    <property type="entry name" value="Glyas_Fos-R_dOase_dom"/>
</dbReference>
<dbReference type="Proteomes" id="UP000075346">
    <property type="component" value="Unassembled WGS sequence"/>
</dbReference>
<dbReference type="InterPro" id="IPR037523">
    <property type="entry name" value="VOC_core"/>
</dbReference>
<dbReference type="CDD" id="cd07262">
    <property type="entry name" value="VOC_like"/>
    <property type="match status" value="1"/>
</dbReference>
<reference evidence="3" key="1">
    <citation type="submission" date="2015-12" db="EMBL/GenBank/DDBJ databases">
        <authorList>
            <person name="Shamseldin A."/>
            <person name="Moawad H."/>
            <person name="Abd El-Rahim W.M."/>
            <person name="Sadowsky M.J."/>
        </authorList>
    </citation>
    <scope>NUCLEOTIDE SEQUENCE [LARGE SCALE GENOMIC DNA]</scope>
    <source>
        <strain evidence="3">2538-88</strain>
    </source>
</reference>
<protein>
    <submittedName>
        <fullName evidence="2">Glyoxalase</fullName>
    </submittedName>
</protein>